<reference evidence="1" key="1">
    <citation type="submission" date="2021-06" db="EMBL/GenBank/DDBJ databases">
        <authorList>
            <person name="Kallberg Y."/>
            <person name="Tangrot J."/>
            <person name="Rosling A."/>
        </authorList>
    </citation>
    <scope>NUCLEOTIDE SEQUENCE</scope>
    <source>
        <strain evidence="1">CL356</strain>
    </source>
</reference>
<evidence type="ECO:0000313" key="1">
    <source>
        <dbReference type="EMBL" id="CAG8760041.1"/>
    </source>
</evidence>
<dbReference type="Proteomes" id="UP000789525">
    <property type="component" value="Unassembled WGS sequence"/>
</dbReference>
<evidence type="ECO:0000313" key="2">
    <source>
        <dbReference type="Proteomes" id="UP000789525"/>
    </source>
</evidence>
<organism evidence="1 2">
    <name type="scientific">Acaulospora colombiana</name>
    <dbReference type="NCBI Taxonomy" id="27376"/>
    <lineage>
        <taxon>Eukaryota</taxon>
        <taxon>Fungi</taxon>
        <taxon>Fungi incertae sedis</taxon>
        <taxon>Mucoromycota</taxon>
        <taxon>Glomeromycotina</taxon>
        <taxon>Glomeromycetes</taxon>
        <taxon>Diversisporales</taxon>
        <taxon>Acaulosporaceae</taxon>
        <taxon>Acaulospora</taxon>
    </lineage>
</organism>
<keyword evidence="2" id="KW-1185">Reference proteome</keyword>
<dbReference type="EMBL" id="CAJVPT010058241">
    <property type="protein sequence ID" value="CAG8760041.1"/>
    <property type="molecule type" value="Genomic_DNA"/>
</dbReference>
<proteinExistence type="predicted"/>
<gene>
    <name evidence="1" type="ORF">ACOLOM_LOCUS13155</name>
</gene>
<feature type="non-terminal residue" evidence="1">
    <location>
        <position position="1"/>
    </location>
</feature>
<comment type="caution">
    <text evidence="1">The sequence shown here is derived from an EMBL/GenBank/DDBJ whole genome shotgun (WGS) entry which is preliminary data.</text>
</comment>
<name>A0ACA9QSG4_9GLOM</name>
<sequence>DAKGLNQVGTATATAIEPLMIRVMLMEKGLKVGPDYGRVKETEERTRELTSMAGYIDEAQAEYGCLQRTFSLIYVLDNAIPSIVLSTGCSGGSGRSHRASPVSGVWLTGTLVPFRSELPSYTDHSVL</sequence>
<protein>
    <submittedName>
        <fullName evidence="1">16574_t:CDS:1</fullName>
    </submittedName>
</protein>
<accession>A0ACA9QSG4</accession>